<dbReference type="PROSITE" id="PS50003">
    <property type="entry name" value="PH_DOMAIN"/>
    <property type="match status" value="1"/>
</dbReference>
<sequence length="1355" mass="150447">MSSLSPKHSLSLPTTATSSNGQVLPTPSSSATVRQSKQQILRHELEQQLAEKKKQLEESSSGIGKNVLARQVNQLQERINGLEKQKLDGSNESLLTTDKLRSLERDLADYRKPPGIRNKRESFTPQRASMSTGLDPLPSPTTSSLLPHHDSTSLLPLPPPPTGSTPTKRRSKVPNTDRRNTDIEFATEIGQGLLLEVRKMQALLQEKEEKLRTLENQKADLERAAEAMAKQMRQTEENEEKLKEETWNLELAKQELTISVTELQQNLNKANAEQNRLAKQVNTLRSEIEQLRDREEKLNSTIESMKSRHEQDMSSIRRHAAALQREKTDQTKKIESLTSELAIAKAQSRITKHVTPELEPSRPNQIADPTLAESIAKSEALPDSSPPSSPEQLPARNQAMEVETLKTTLAHAHRMVSNLRSNLHKEKTEKFELKKLLAESQETIEQLQNDPRLWVDARPVRSSSSHLTSSKEDGGRRPHKASAAKRRGRKSSNAATKRVKSKNTSLSLFAENESTLSYSSLSENSEEESENDIPSSPIGKKNMGFTTLSSELSQSQVVQKPIAVDAEINTDPVHIEAVPLLSETPQSSKDTHPVENVVVGGLVAASIGSLVSAKQGIEITTQTEIEPEAKPEIVEAFVQTVDAAVPSVTLSTQTDESRLEQLIFVDTFIQTEAKPEGIESFVQTASESPKLVAEISTQTDTKPEGIEGSVQTVADLPKPVVDTSIQTEDKSEGVETFVQTTADLPKTVAEISTQTDAKPEGTEILVQTMAELPKAVAEISTQTDVKPEGTEILVQTTPETCEVLVQTEEIQVIKEQVIAVHADTQHDFERGDAGIQTSLIETKDAQVQCEADALHESSGLPLYLSSSQSTYRPLTDDEDNDSCYYDANSEVFQSKPSSRNTISSLAAYNELSPRHSWKSAVEEPILRKTITPRISRTESLLAFKPTPIHALVDTKPASSLENEKEGLAKEKKMFSKEETDNLIAAAVAIALAEAKENNVRDLNADHEQEEDNGFGNVVVHISSSEEVVSVEKRISVPELTNGPSIVYGQEPEEHEWTEDDVPQRPSNPPPIDLLTRAMSPHRLSTVRTTDVDGDNQLSLHKNNRSMSSLSSANTNEQILSVTSSHFDNRTTSGTDPNMISLITKTMIGDWMWKYTRKPVGGGISENRHQRYFWIHPYTRTLYWSNKSPGIDPSQTKAKSALIENITAVPDFSTNPEGLPNVSLLIQTSHRQLKLTAPSMEKHDDWFESINHLVTRSSDSSLRLPVEKSKSTEPHSSLIQKPSFRRLHDMFHQPSSSTSTATGTHTSDINDYDEEDDPLEDVRMCCNGKHHVSKLERDHTHRHQYRKRSSRIPANH</sequence>
<dbReference type="InterPro" id="IPR053005">
    <property type="entry name" value="Nuclear_Pos-Cytoskel_Interact"/>
</dbReference>
<dbReference type="SUPFAM" id="SSF50729">
    <property type="entry name" value="PH domain-like"/>
    <property type="match status" value="1"/>
</dbReference>
<dbReference type="GO" id="GO:0032065">
    <property type="term" value="P:maintenance of protein location in cell cortex"/>
    <property type="evidence" value="ECO:0007669"/>
    <property type="project" value="InterPro"/>
</dbReference>
<comment type="caution">
    <text evidence="4">The sequence shown here is derived from an EMBL/GenBank/DDBJ whole genome shotgun (WGS) entry which is preliminary data.</text>
</comment>
<dbReference type="InterPro" id="IPR024774">
    <property type="entry name" value="PH_dom-Mcp5-type"/>
</dbReference>
<dbReference type="PANTHER" id="PTHR28190:SF1">
    <property type="entry name" value="NUCLEAR MIGRATION PROTEIN NUM1"/>
    <property type="match status" value="1"/>
</dbReference>
<evidence type="ECO:0000313" key="5">
    <source>
        <dbReference type="Proteomes" id="UP000253551"/>
    </source>
</evidence>
<dbReference type="SMART" id="SM00233">
    <property type="entry name" value="PH"/>
    <property type="match status" value="1"/>
</dbReference>
<feature type="region of interest" description="Disordered" evidence="2">
    <location>
        <begin position="1"/>
        <end position="39"/>
    </location>
</feature>
<dbReference type="GO" id="GO:0005543">
    <property type="term" value="F:phospholipid binding"/>
    <property type="evidence" value="ECO:0007669"/>
    <property type="project" value="InterPro"/>
</dbReference>
<dbReference type="Proteomes" id="UP000253551">
    <property type="component" value="Unassembled WGS sequence"/>
</dbReference>
<reference evidence="4 5" key="1">
    <citation type="journal article" date="2018" name="G3 (Bethesda)">
        <title>Phylogenetic and Phylogenomic Definition of Rhizopus Species.</title>
        <authorList>
            <person name="Gryganskyi A.P."/>
            <person name="Golan J."/>
            <person name="Dolatabadi S."/>
            <person name="Mondo S."/>
            <person name="Robb S."/>
            <person name="Idnurm A."/>
            <person name="Muszewska A."/>
            <person name="Steczkiewicz K."/>
            <person name="Masonjones S."/>
            <person name="Liao H.L."/>
            <person name="Gajdeczka M.T."/>
            <person name="Anike F."/>
            <person name="Vuek A."/>
            <person name="Anishchenko I.M."/>
            <person name="Voigt K."/>
            <person name="de Hoog G.S."/>
            <person name="Smith M.E."/>
            <person name="Heitman J."/>
            <person name="Vilgalys R."/>
            <person name="Stajich J.E."/>
        </authorList>
    </citation>
    <scope>NUCLEOTIDE SEQUENCE [LARGE SCALE GENOMIC DNA]</scope>
    <source>
        <strain evidence="4 5">LSU 92-RS-03</strain>
    </source>
</reference>
<name>A0A367KWQ1_RHIST</name>
<dbReference type="EMBL" id="PJQM01000122">
    <property type="protein sequence ID" value="RCI06594.1"/>
    <property type="molecule type" value="Genomic_DNA"/>
</dbReference>
<dbReference type="STRING" id="4846.A0A367KWQ1"/>
<accession>A0A367KWQ1</accession>
<dbReference type="GO" id="GO:0005739">
    <property type="term" value="C:mitochondrion"/>
    <property type="evidence" value="ECO:0007669"/>
    <property type="project" value="TreeGrafter"/>
</dbReference>
<feature type="compositionally biased region" description="Basic residues" evidence="2">
    <location>
        <begin position="1339"/>
        <end position="1349"/>
    </location>
</feature>
<feature type="region of interest" description="Disordered" evidence="2">
    <location>
        <begin position="455"/>
        <end position="544"/>
    </location>
</feature>
<feature type="coiled-coil region" evidence="1">
    <location>
        <begin position="197"/>
        <end position="347"/>
    </location>
</feature>
<feature type="coiled-coil region" evidence="1">
    <location>
        <begin position="957"/>
        <end position="1012"/>
    </location>
</feature>
<gene>
    <name evidence="4" type="ORF">CU098_013453</name>
</gene>
<proteinExistence type="predicted"/>
<protein>
    <recommendedName>
        <fullName evidence="3">PH domain-containing protein</fullName>
    </recommendedName>
</protein>
<evidence type="ECO:0000256" key="1">
    <source>
        <dbReference type="SAM" id="Coils"/>
    </source>
</evidence>
<dbReference type="PANTHER" id="PTHR28190">
    <property type="entry name" value="NUCLEAR MIGRATION PROTEIN NUM1"/>
    <property type="match status" value="1"/>
</dbReference>
<dbReference type="OrthoDB" id="2149224at2759"/>
<evidence type="ECO:0000313" key="4">
    <source>
        <dbReference type="EMBL" id="RCI06594.1"/>
    </source>
</evidence>
<feature type="domain" description="PH" evidence="3">
    <location>
        <begin position="1144"/>
        <end position="1254"/>
    </location>
</feature>
<dbReference type="InterPro" id="IPR011993">
    <property type="entry name" value="PH-like_dom_sf"/>
</dbReference>
<feature type="compositionally biased region" description="Low complexity" evidence="2">
    <location>
        <begin position="511"/>
        <end position="523"/>
    </location>
</feature>
<feature type="compositionally biased region" description="Low complexity" evidence="2">
    <location>
        <begin position="1"/>
        <end position="13"/>
    </location>
</feature>
<evidence type="ECO:0000259" key="3">
    <source>
        <dbReference type="PROSITE" id="PS50003"/>
    </source>
</evidence>
<dbReference type="InterPro" id="IPR001849">
    <property type="entry name" value="PH_domain"/>
</dbReference>
<feature type="compositionally biased region" description="Basic residues" evidence="2">
    <location>
        <begin position="477"/>
        <end position="490"/>
    </location>
</feature>
<feature type="compositionally biased region" description="Low complexity" evidence="2">
    <location>
        <begin position="131"/>
        <end position="146"/>
    </location>
</feature>
<feature type="compositionally biased region" description="Low complexity" evidence="2">
    <location>
        <begin position="1294"/>
        <end position="1306"/>
    </location>
</feature>
<feature type="region of interest" description="Disordered" evidence="2">
    <location>
        <begin position="1257"/>
        <end position="1315"/>
    </location>
</feature>
<dbReference type="Pfam" id="PF12814">
    <property type="entry name" value="Mcp5_PH"/>
    <property type="match status" value="1"/>
</dbReference>
<dbReference type="GO" id="GO:0015631">
    <property type="term" value="F:tubulin binding"/>
    <property type="evidence" value="ECO:0007669"/>
    <property type="project" value="TreeGrafter"/>
</dbReference>
<dbReference type="GO" id="GO:0005938">
    <property type="term" value="C:cell cortex"/>
    <property type="evidence" value="ECO:0007669"/>
    <property type="project" value="InterPro"/>
</dbReference>
<feature type="compositionally biased region" description="Polar residues" evidence="2">
    <location>
        <begin position="14"/>
        <end position="39"/>
    </location>
</feature>
<organism evidence="4 5">
    <name type="scientific">Rhizopus stolonifer</name>
    <name type="common">Rhizopus nigricans</name>
    <dbReference type="NCBI Taxonomy" id="4846"/>
    <lineage>
        <taxon>Eukaryota</taxon>
        <taxon>Fungi</taxon>
        <taxon>Fungi incertae sedis</taxon>
        <taxon>Mucoromycota</taxon>
        <taxon>Mucoromycotina</taxon>
        <taxon>Mucoromycetes</taxon>
        <taxon>Mucorales</taxon>
        <taxon>Mucorineae</taxon>
        <taxon>Rhizopodaceae</taxon>
        <taxon>Rhizopus</taxon>
    </lineage>
</organism>
<dbReference type="Gene3D" id="1.20.5.1160">
    <property type="entry name" value="Vasodilator-stimulated phosphoprotein"/>
    <property type="match status" value="1"/>
</dbReference>
<evidence type="ECO:0000256" key="2">
    <source>
        <dbReference type="SAM" id="MobiDB-lite"/>
    </source>
</evidence>
<dbReference type="Gene3D" id="2.30.29.30">
    <property type="entry name" value="Pleckstrin-homology domain (PH domain)/Phosphotyrosine-binding domain (PTB)"/>
    <property type="match status" value="1"/>
</dbReference>
<feature type="region of interest" description="Disordered" evidence="2">
    <location>
        <begin position="1332"/>
        <end position="1355"/>
    </location>
</feature>
<feature type="compositionally biased region" description="Basic and acidic residues" evidence="2">
    <location>
        <begin position="105"/>
        <end position="122"/>
    </location>
</feature>
<keyword evidence="5" id="KW-1185">Reference proteome</keyword>
<keyword evidence="1" id="KW-0175">Coiled coil</keyword>
<feature type="region of interest" description="Disordered" evidence="2">
    <location>
        <begin position="105"/>
        <end position="182"/>
    </location>
</feature>
<dbReference type="GO" id="GO:0000226">
    <property type="term" value="P:microtubule cytoskeleton organization"/>
    <property type="evidence" value="ECO:0007669"/>
    <property type="project" value="TreeGrafter"/>
</dbReference>